<evidence type="ECO:0000313" key="3">
    <source>
        <dbReference type="Proteomes" id="UP001219957"/>
    </source>
</evidence>
<feature type="transmembrane region" description="Helical" evidence="1">
    <location>
        <begin position="51"/>
        <end position="69"/>
    </location>
</feature>
<organism evidence="2 3">
    <name type="scientific">Exiguobacterium profundum</name>
    <dbReference type="NCBI Taxonomy" id="307643"/>
    <lineage>
        <taxon>Bacteria</taxon>
        <taxon>Bacillati</taxon>
        <taxon>Bacillota</taxon>
        <taxon>Bacilli</taxon>
        <taxon>Bacillales</taxon>
        <taxon>Bacillales Family XII. Incertae Sedis</taxon>
        <taxon>Exiguobacterium</taxon>
    </lineage>
</organism>
<feature type="transmembrane region" description="Helical" evidence="1">
    <location>
        <begin position="127"/>
        <end position="145"/>
    </location>
</feature>
<proteinExistence type="predicted"/>
<dbReference type="EMBL" id="CP109617">
    <property type="protein sequence ID" value="WED55821.1"/>
    <property type="molecule type" value="Genomic_DNA"/>
</dbReference>
<keyword evidence="1" id="KW-1133">Transmembrane helix</keyword>
<feature type="transmembrane region" description="Helical" evidence="1">
    <location>
        <begin position="76"/>
        <end position="96"/>
    </location>
</feature>
<feature type="transmembrane region" description="Helical" evidence="1">
    <location>
        <begin position="21"/>
        <end position="39"/>
    </location>
</feature>
<evidence type="ECO:0000256" key="1">
    <source>
        <dbReference type="SAM" id="Phobius"/>
    </source>
</evidence>
<sequence>MNSSTPQQSTHELTFFSQFKNCILLGLLGILLGCLDQYASSSPLIDFDTTLEFWLFLVTLVAVFSKSRLNASIHSIILLVSTVLAYYLMFYLNLGFLPYQLFGIWLTIAVLSSVYALIIWNAGQKGIGAAILSSIPTAFLFKRGYYFLPDLLFNSEAAQVRIHYFGIDIQSGFNLVTAVVLYSIFFKITEHRIILTVSTVIIFFIFKETGILSFLPF</sequence>
<keyword evidence="3" id="KW-1185">Reference proteome</keyword>
<dbReference type="Proteomes" id="UP001219957">
    <property type="component" value="Chromosome"/>
</dbReference>
<accession>A0ABY8B1L7</accession>
<gene>
    <name evidence="2" type="ORF">OE059_02880</name>
</gene>
<feature type="transmembrane region" description="Helical" evidence="1">
    <location>
        <begin position="102"/>
        <end position="120"/>
    </location>
</feature>
<feature type="transmembrane region" description="Helical" evidence="1">
    <location>
        <begin position="193"/>
        <end position="215"/>
    </location>
</feature>
<reference evidence="2 3" key="1">
    <citation type="submission" date="2022-10" db="EMBL/GenBank/DDBJ databases">
        <title>Complete genome sequence of Exiguobacterium profundum TSS-3 isolated from an extremely saline-alkaline spring located in Ixtapa, Chiapas-Mexico.</title>
        <authorList>
            <person name="Rincon-Rosales R."/>
            <person name="Rogel M.A."/>
            <person name="Rincon-Molina C.I."/>
            <person name="Guerrero G."/>
            <person name="Manzano-Gomez L.A."/>
            <person name="Lopez-Lopez A."/>
            <person name="Rincon Molina F.A."/>
            <person name="Martinez-Romero E."/>
        </authorList>
    </citation>
    <scope>NUCLEOTIDE SEQUENCE [LARGE SCALE GENOMIC DNA]</scope>
    <source>
        <strain evidence="2 3">TSS-3</strain>
    </source>
</reference>
<protein>
    <submittedName>
        <fullName evidence="2">Uncharacterized protein</fullName>
    </submittedName>
</protein>
<evidence type="ECO:0000313" key="2">
    <source>
        <dbReference type="EMBL" id="WED55821.1"/>
    </source>
</evidence>
<feature type="transmembrane region" description="Helical" evidence="1">
    <location>
        <begin position="165"/>
        <end position="186"/>
    </location>
</feature>
<dbReference type="RefSeq" id="WP_214757900.1">
    <property type="nucleotide sequence ID" value="NZ_CP109617.1"/>
</dbReference>
<name>A0ABY8B1L7_9BACL</name>
<keyword evidence="1" id="KW-0812">Transmembrane</keyword>
<keyword evidence="1" id="KW-0472">Membrane</keyword>